<evidence type="ECO:0000256" key="5">
    <source>
        <dbReference type="ARBA" id="ARBA00022553"/>
    </source>
</evidence>
<protein>
    <recommendedName>
        <fullName evidence="3">Calcyclin-binding protein</fullName>
    </recommendedName>
</protein>
<dbReference type="SUPFAM" id="SSF49764">
    <property type="entry name" value="HSP20-like chaperones"/>
    <property type="match status" value="1"/>
</dbReference>
<dbReference type="SUPFAM" id="SSF140106">
    <property type="entry name" value="Calcyclin-binding protein-like"/>
    <property type="match status" value="1"/>
</dbReference>
<feature type="region of interest" description="Disordered" evidence="10">
    <location>
        <begin position="174"/>
        <end position="194"/>
    </location>
</feature>
<gene>
    <name evidence="14" type="primary">LOC106816201</name>
</gene>
<name>A0ABM1EVM9_PRICU</name>
<dbReference type="PROSITE" id="PS51203">
    <property type="entry name" value="CS"/>
    <property type="match status" value="1"/>
</dbReference>
<dbReference type="InterPro" id="IPR037201">
    <property type="entry name" value="CacyBP_N"/>
</dbReference>
<keyword evidence="13" id="KW-1185">Reference proteome</keyword>
<evidence type="ECO:0000256" key="3">
    <source>
        <dbReference type="ARBA" id="ARBA00015702"/>
    </source>
</evidence>
<evidence type="ECO:0000256" key="6">
    <source>
        <dbReference type="ARBA" id="ARBA00022786"/>
    </source>
</evidence>
<proteinExistence type="predicted"/>
<evidence type="ECO:0000256" key="1">
    <source>
        <dbReference type="ARBA" id="ARBA00004123"/>
    </source>
</evidence>
<dbReference type="InterPro" id="IPR007699">
    <property type="entry name" value="SGS_dom"/>
</dbReference>
<dbReference type="PROSITE" id="PS51048">
    <property type="entry name" value="SGS"/>
    <property type="match status" value="1"/>
</dbReference>
<reference evidence="14" key="1">
    <citation type="submission" date="2025-08" db="UniProtKB">
        <authorList>
            <consortium name="RefSeq"/>
        </authorList>
    </citation>
    <scope>IDENTIFICATION</scope>
</reference>
<dbReference type="GeneID" id="106816201"/>
<keyword evidence="5" id="KW-0597">Phosphoprotein</keyword>
<dbReference type="InterPro" id="IPR015120">
    <property type="entry name" value="Siah-Interact_N"/>
</dbReference>
<dbReference type="InterPro" id="IPR037893">
    <property type="entry name" value="CS_CacyBP"/>
</dbReference>
<dbReference type="InterPro" id="IPR007052">
    <property type="entry name" value="CS_dom"/>
</dbReference>
<organism evidence="13 14">
    <name type="scientific">Priapulus caudatus</name>
    <name type="common">Priapulid worm</name>
    <dbReference type="NCBI Taxonomy" id="37621"/>
    <lineage>
        <taxon>Eukaryota</taxon>
        <taxon>Metazoa</taxon>
        <taxon>Ecdysozoa</taxon>
        <taxon>Scalidophora</taxon>
        <taxon>Priapulida</taxon>
        <taxon>Priapulimorpha</taxon>
        <taxon>Priapulimorphida</taxon>
        <taxon>Priapulidae</taxon>
        <taxon>Priapulus</taxon>
    </lineage>
</organism>
<dbReference type="RefSeq" id="XP_014676250.1">
    <property type="nucleotide sequence ID" value="XM_014820764.1"/>
</dbReference>
<accession>A0ABM1EVM9</accession>
<sequence length="237" mass="26267">MTAKISELRLDVEQLKGLLETATRNRVKDLLVLNIAKLETEITKLVEREESAAKEGGDSNTGKPRPVQANMPFRVKLSTYGWENDGKFIKVYVTLKNVHNIPKENVSVEFTETSMSLNVSELDGKSYNLPIHDLLQLIDPSSSSHKVKTDMVLVNLRKKDGTNTWNHVTKSDVKKTDAKAAAPSMGKDAGEDPNKAMMNIMKKMYDEGDDEMKRSIAKAWTEGKEKGGGGFPGLPGF</sequence>
<feature type="domain" description="SGS" evidence="11">
    <location>
        <begin position="153"/>
        <end position="237"/>
    </location>
</feature>
<evidence type="ECO:0000313" key="14">
    <source>
        <dbReference type="RefSeq" id="XP_014676250.1"/>
    </source>
</evidence>
<evidence type="ECO:0000256" key="7">
    <source>
        <dbReference type="ARBA" id="ARBA00022990"/>
    </source>
</evidence>
<dbReference type="Gene3D" id="4.10.860.10">
    <property type="entry name" value="UVR domain"/>
    <property type="match status" value="1"/>
</dbReference>
<comment type="subcellular location">
    <subcellularLocation>
        <location evidence="2">Cytoplasm</location>
    </subcellularLocation>
    <subcellularLocation>
        <location evidence="1">Nucleus</location>
    </subcellularLocation>
</comment>
<dbReference type="Pfam" id="PF09032">
    <property type="entry name" value="Siah-Interact_N"/>
    <property type="match status" value="1"/>
</dbReference>
<dbReference type="Proteomes" id="UP000695022">
    <property type="component" value="Unplaced"/>
</dbReference>
<dbReference type="PANTHER" id="PTHR13164">
    <property type="entry name" value="CALICYLIN BINDING PROTEIN"/>
    <property type="match status" value="1"/>
</dbReference>
<dbReference type="InterPro" id="IPR052289">
    <property type="entry name" value="Calcyclin-binding_UBL-bridge"/>
</dbReference>
<evidence type="ECO:0000259" key="11">
    <source>
        <dbReference type="PROSITE" id="PS51048"/>
    </source>
</evidence>
<feature type="domain" description="CS" evidence="12">
    <location>
        <begin position="75"/>
        <end position="169"/>
    </location>
</feature>
<keyword evidence="4" id="KW-0963">Cytoplasm</keyword>
<feature type="region of interest" description="Disordered" evidence="10">
    <location>
        <begin position="49"/>
        <end position="68"/>
    </location>
</feature>
<dbReference type="InterPro" id="IPR008978">
    <property type="entry name" value="HSP20-like_chaperone"/>
</dbReference>
<dbReference type="Pfam" id="PF04969">
    <property type="entry name" value="CS"/>
    <property type="match status" value="1"/>
</dbReference>
<evidence type="ECO:0000256" key="2">
    <source>
        <dbReference type="ARBA" id="ARBA00004496"/>
    </source>
</evidence>
<evidence type="ECO:0000256" key="4">
    <source>
        <dbReference type="ARBA" id="ARBA00022490"/>
    </source>
</evidence>
<keyword evidence="6" id="KW-0833">Ubl conjugation pathway</keyword>
<dbReference type="Gene3D" id="2.60.40.790">
    <property type="match status" value="1"/>
</dbReference>
<keyword evidence="8" id="KW-0539">Nucleus</keyword>
<dbReference type="PANTHER" id="PTHR13164:SF3">
    <property type="entry name" value="CALCYCLIN-BINDING PROTEIN"/>
    <property type="match status" value="1"/>
</dbReference>
<dbReference type="CDD" id="cd06468">
    <property type="entry name" value="p23_CacyBP"/>
    <property type="match status" value="1"/>
</dbReference>
<evidence type="ECO:0000256" key="8">
    <source>
        <dbReference type="ARBA" id="ARBA00023242"/>
    </source>
</evidence>
<evidence type="ECO:0000256" key="10">
    <source>
        <dbReference type="SAM" id="MobiDB-lite"/>
    </source>
</evidence>
<evidence type="ECO:0000259" key="12">
    <source>
        <dbReference type="PROSITE" id="PS51203"/>
    </source>
</evidence>
<keyword evidence="7" id="KW-0007">Acetylation</keyword>
<evidence type="ECO:0000256" key="9">
    <source>
        <dbReference type="ARBA" id="ARBA00025145"/>
    </source>
</evidence>
<evidence type="ECO:0000313" key="13">
    <source>
        <dbReference type="Proteomes" id="UP000695022"/>
    </source>
</evidence>
<comment type="function">
    <text evidence="9">May be involved in calcium-dependent ubiquitination and subsequent proteasomal degradation of target proteins. Probably serves as a molecular bridge in ubiquitin E3 complexes. Participates in the ubiquitin-mediated degradation of beta-catenin (CTNNB1).</text>
</comment>